<reference evidence="1 2" key="1">
    <citation type="journal article" date="2021" name="Front. Genet.">
        <title>Chromosome-Level Genome Assembly Reveals Significant Gene Expansion in the Toll and IMD Signaling Pathways of Dendrolimus kikuchii.</title>
        <authorList>
            <person name="Zhou J."/>
            <person name="Wu P."/>
            <person name="Xiong Z."/>
            <person name="Liu N."/>
            <person name="Zhao N."/>
            <person name="Ji M."/>
            <person name="Qiu Y."/>
            <person name="Yang B."/>
        </authorList>
    </citation>
    <scope>NUCLEOTIDE SEQUENCE [LARGE SCALE GENOMIC DNA]</scope>
    <source>
        <strain evidence="1">Ann1</strain>
    </source>
</reference>
<proteinExistence type="predicted"/>
<comment type="caution">
    <text evidence="1">The sequence shown here is derived from an EMBL/GenBank/DDBJ whole genome shotgun (WGS) entry which is preliminary data.</text>
</comment>
<evidence type="ECO:0000313" key="2">
    <source>
        <dbReference type="Proteomes" id="UP000824533"/>
    </source>
</evidence>
<gene>
    <name evidence="1" type="ORF">K1T71_005145</name>
</gene>
<sequence length="430" mass="48790">MKNYFLIALYIVVTISPAVLGDGENEIKRGVYPFMAFLYYPDETVIDLAGLRFMRSAVLIRLDWLVTSAIGPSIISNESEDFPRKTLIARVGAVAIDSKFTLNEDEDEQEREIVQIVRPFNHSATQWWRTDITLMKTLYPFNMTSAVNAITLYNKAEYVEKTCSVLVYASKSANKSDDIVLMQLSVELLPPSLENCGRHFVEDTMTCATDSDETKNAVYDSEYCRSNSGGPLICEGDVIGLQTYIDNNCRQPHLYQLLSAWENFISCGIEEKCHEEQCSSICIASKKDEDVSVLEDIFTTTLNTEGRKKNLEDARINSTVTIASTAVTLEEITKEYLEVTPTPTVNNETTVTDAIITDTLHTLKTSTYSKSWPRKVNENIKLQDANEKEDRKPNVEARQQDVKHVYNEAQRNLYNIRILLIKIIVFTYLI</sequence>
<accession>A0ACC1D6A8</accession>
<organism evidence="1 2">
    <name type="scientific">Dendrolimus kikuchii</name>
    <dbReference type="NCBI Taxonomy" id="765133"/>
    <lineage>
        <taxon>Eukaryota</taxon>
        <taxon>Metazoa</taxon>
        <taxon>Ecdysozoa</taxon>
        <taxon>Arthropoda</taxon>
        <taxon>Hexapoda</taxon>
        <taxon>Insecta</taxon>
        <taxon>Pterygota</taxon>
        <taxon>Neoptera</taxon>
        <taxon>Endopterygota</taxon>
        <taxon>Lepidoptera</taxon>
        <taxon>Glossata</taxon>
        <taxon>Ditrysia</taxon>
        <taxon>Bombycoidea</taxon>
        <taxon>Lasiocampidae</taxon>
        <taxon>Dendrolimus</taxon>
    </lineage>
</organism>
<dbReference type="Proteomes" id="UP000824533">
    <property type="component" value="Linkage Group LG08"/>
</dbReference>
<keyword evidence="2" id="KW-1185">Reference proteome</keyword>
<evidence type="ECO:0000313" key="1">
    <source>
        <dbReference type="EMBL" id="KAJ0179433.1"/>
    </source>
</evidence>
<dbReference type="EMBL" id="CM034394">
    <property type="protein sequence ID" value="KAJ0179433.1"/>
    <property type="molecule type" value="Genomic_DNA"/>
</dbReference>
<name>A0ACC1D6A8_9NEOP</name>
<protein>
    <submittedName>
        <fullName evidence="1">Uncharacterized protein</fullName>
    </submittedName>
</protein>